<name>A0A251RX27_HELAN</name>
<proteinExistence type="predicted"/>
<keyword evidence="3" id="KW-1185">Reference proteome</keyword>
<dbReference type="InterPro" id="IPR012866">
    <property type="entry name" value="DUF1644"/>
</dbReference>
<reference evidence="1" key="3">
    <citation type="submission" date="2020-06" db="EMBL/GenBank/DDBJ databases">
        <title>Helianthus annuus Genome sequencing and assembly Release 2.</title>
        <authorList>
            <person name="Gouzy J."/>
            <person name="Langlade N."/>
            <person name="Munos S."/>
        </authorList>
    </citation>
    <scope>NUCLEOTIDE SEQUENCE</scope>
    <source>
        <tissue evidence="1">Leaves</tissue>
    </source>
</reference>
<reference evidence="2" key="2">
    <citation type="submission" date="2017-02" db="EMBL/GenBank/DDBJ databases">
        <title>Sunflower complete genome.</title>
        <authorList>
            <person name="Langlade N."/>
            <person name="Munos S."/>
        </authorList>
    </citation>
    <scope>NUCLEOTIDE SEQUENCE [LARGE SCALE GENOMIC DNA]</scope>
    <source>
        <tissue evidence="2">Leaves</tissue>
    </source>
</reference>
<dbReference type="InterPro" id="IPR013083">
    <property type="entry name" value="Znf_RING/FYVE/PHD"/>
</dbReference>
<organism evidence="2 3">
    <name type="scientific">Helianthus annuus</name>
    <name type="common">Common sunflower</name>
    <dbReference type="NCBI Taxonomy" id="4232"/>
    <lineage>
        <taxon>Eukaryota</taxon>
        <taxon>Viridiplantae</taxon>
        <taxon>Streptophyta</taxon>
        <taxon>Embryophyta</taxon>
        <taxon>Tracheophyta</taxon>
        <taxon>Spermatophyta</taxon>
        <taxon>Magnoliopsida</taxon>
        <taxon>eudicotyledons</taxon>
        <taxon>Gunneridae</taxon>
        <taxon>Pentapetalae</taxon>
        <taxon>asterids</taxon>
        <taxon>campanulids</taxon>
        <taxon>Asterales</taxon>
        <taxon>Asteraceae</taxon>
        <taxon>Asteroideae</taxon>
        <taxon>Heliantheae alliance</taxon>
        <taxon>Heliantheae</taxon>
        <taxon>Helianthus</taxon>
    </lineage>
</organism>
<dbReference type="GO" id="GO:0005634">
    <property type="term" value="C:nucleus"/>
    <property type="evidence" value="ECO:0000318"/>
    <property type="project" value="GO_Central"/>
</dbReference>
<dbReference type="OrthoDB" id="1921166at2759"/>
<dbReference type="EMBL" id="CM007905">
    <property type="protein sequence ID" value="OTF90859.1"/>
    <property type="molecule type" value="Genomic_DNA"/>
</dbReference>
<protein>
    <submittedName>
        <fullName evidence="2">Putative zinc finger, RING/FYVE/PHD-type</fullName>
    </submittedName>
    <submittedName>
        <fullName evidence="1">Transcription factor C2H2 family</fullName>
    </submittedName>
</protein>
<evidence type="ECO:0000313" key="1">
    <source>
        <dbReference type="EMBL" id="KAF5776945.1"/>
    </source>
</evidence>
<sequence>MPKDRRSSSGRCRASPYSCDDKNVDIKKPKSHSLQIEDKSECEEARCPICMEHPHNAVLLLCSSFDKGCRPYMCDTDPQLSNCLNQFHKSNVNKVRQQAKLACPLCRGEINGWAVVDPARQFMDSKTRNCSVGTCDFVGNYSQLTEHASCVHPGVRPTDVDPERELEWRRLEEDMVQQDLLSMQLESDDAAEVIVGKPDLPLPSWDSDYAIFVGTLEANLENVLSEFDLSSVDTTRIWHLLYSMPDSSSSDESDSDS</sequence>
<dbReference type="InParanoid" id="A0A251RX27"/>
<accession>A0A251RX27</accession>
<reference evidence="1 3" key="1">
    <citation type="journal article" date="2017" name="Nature">
        <title>The sunflower genome provides insights into oil metabolism, flowering and Asterid evolution.</title>
        <authorList>
            <person name="Badouin H."/>
            <person name="Gouzy J."/>
            <person name="Grassa C.J."/>
            <person name="Murat F."/>
            <person name="Staton S.E."/>
            <person name="Cottret L."/>
            <person name="Lelandais-Briere C."/>
            <person name="Owens G.L."/>
            <person name="Carrere S."/>
            <person name="Mayjonade B."/>
            <person name="Legrand L."/>
            <person name="Gill N."/>
            <person name="Kane N.C."/>
            <person name="Bowers J.E."/>
            <person name="Hubner S."/>
            <person name="Bellec A."/>
            <person name="Berard A."/>
            <person name="Berges H."/>
            <person name="Blanchet N."/>
            <person name="Boniface M.C."/>
            <person name="Brunel D."/>
            <person name="Catrice O."/>
            <person name="Chaidir N."/>
            <person name="Claudel C."/>
            <person name="Donnadieu C."/>
            <person name="Faraut T."/>
            <person name="Fievet G."/>
            <person name="Helmstetter N."/>
            <person name="King M."/>
            <person name="Knapp S.J."/>
            <person name="Lai Z."/>
            <person name="Le Paslier M.C."/>
            <person name="Lippi Y."/>
            <person name="Lorenzon L."/>
            <person name="Mandel J.R."/>
            <person name="Marage G."/>
            <person name="Marchand G."/>
            <person name="Marquand E."/>
            <person name="Bret-Mestries E."/>
            <person name="Morien E."/>
            <person name="Nambeesan S."/>
            <person name="Nguyen T."/>
            <person name="Pegot-Espagnet P."/>
            <person name="Pouilly N."/>
            <person name="Raftis F."/>
            <person name="Sallet E."/>
            <person name="Schiex T."/>
            <person name="Thomas J."/>
            <person name="Vandecasteele C."/>
            <person name="Vares D."/>
            <person name="Vear F."/>
            <person name="Vautrin S."/>
            <person name="Crespi M."/>
            <person name="Mangin B."/>
            <person name="Burke J.M."/>
            <person name="Salse J."/>
            <person name="Munos S."/>
            <person name="Vincourt P."/>
            <person name="Rieseberg L.H."/>
            <person name="Langlade N.B."/>
        </authorList>
    </citation>
    <scope>NUCLEOTIDE SEQUENCE [LARGE SCALE GENOMIC DNA]</scope>
    <source>
        <strain evidence="3">cv. SF193</strain>
        <tissue evidence="1">Leaves</tissue>
    </source>
</reference>
<dbReference type="PANTHER" id="PTHR31197">
    <property type="entry name" value="OS01G0612600 PROTEIN"/>
    <property type="match status" value="1"/>
</dbReference>
<evidence type="ECO:0000313" key="2">
    <source>
        <dbReference type="EMBL" id="OTF90859.1"/>
    </source>
</evidence>
<dbReference type="Pfam" id="PF07800">
    <property type="entry name" value="DUF1644"/>
    <property type="match status" value="1"/>
</dbReference>
<dbReference type="Gene3D" id="3.30.40.10">
    <property type="entry name" value="Zinc/RING finger domain, C3HC4 (zinc finger)"/>
    <property type="match status" value="1"/>
</dbReference>
<dbReference type="Gramene" id="mRNA:HanXRQr2_Chr12g0529911">
    <property type="protein sequence ID" value="CDS:HanXRQr2_Chr12g0529911.1"/>
    <property type="gene ID" value="HanXRQr2_Chr12g0529911"/>
</dbReference>
<gene>
    <name evidence="2" type="ORF">HannXRQ_Chr16g0504201</name>
    <name evidence="1" type="ORF">HanXRQr2_Chr12g0529911</name>
</gene>
<dbReference type="PANTHER" id="PTHR31197:SF36">
    <property type="entry name" value="ZINC FINGER, RING_FYVE_PHD-TYPE-RELATED"/>
    <property type="match status" value="1"/>
</dbReference>
<evidence type="ECO:0000313" key="3">
    <source>
        <dbReference type="Proteomes" id="UP000215914"/>
    </source>
</evidence>
<dbReference type="AlphaFoldDB" id="A0A251RX27"/>
<dbReference type="EMBL" id="MNCJ02000327">
    <property type="protein sequence ID" value="KAF5776945.1"/>
    <property type="molecule type" value="Genomic_DNA"/>
</dbReference>
<dbReference type="GO" id="GO:0003700">
    <property type="term" value="F:DNA-binding transcription factor activity"/>
    <property type="evidence" value="ECO:0000318"/>
    <property type="project" value="GO_Central"/>
</dbReference>
<dbReference type="Proteomes" id="UP000215914">
    <property type="component" value="Chromosome 16"/>
</dbReference>